<dbReference type="AlphaFoldDB" id="A0AAN7HK90"/>
<evidence type="ECO:0000256" key="8">
    <source>
        <dbReference type="SAM" id="MobiDB-lite"/>
    </source>
</evidence>
<dbReference type="Gene3D" id="3.30.160.60">
    <property type="entry name" value="Classic Zinc Finger"/>
    <property type="match status" value="2"/>
</dbReference>
<keyword evidence="11" id="KW-1185">Reference proteome</keyword>
<name>A0AAN7HK90_9PEZI</name>
<feature type="region of interest" description="Disordered" evidence="8">
    <location>
        <begin position="16"/>
        <end position="140"/>
    </location>
</feature>
<keyword evidence="3" id="KW-0677">Repeat</keyword>
<evidence type="ECO:0000256" key="1">
    <source>
        <dbReference type="ARBA" id="ARBA00004123"/>
    </source>
</evidence>
<dbReference type="GO" id="GO:0000981">
    <property type="term" value="F:DNA-binding transcription factor activity, RNA polymerase II-specific"/>
    <property type="evidence" value="ECO:0007669"/>
    <property type="project" value="InterPro"/>
</dbReference>
<reference evidence="10" key="2">
    <citation type="submission" date="2023-05" db="EMBL/GenBank/DDBJ databases">
        <authorList>
            <consortium name="Lawrence Berkeley National Laboratory"/>
            <person name="Steindorff A."/>
            <person name="Hensen N."/>
            <person name="Bonometti L."/>
            <person name="Westerberg I."/>
            <person name="Brannstrom I.O."/>
            <person name="Guillou S."/>
            <person name="Cros-Aarteil S."/>
            <person name="Calhoun S."/>
            <person name="Haridas S."/>
            <person name="Kuo A."/>
            <person name="Mondo S."/>
            <person name="Pangilinan J."/>
            <person name="Riley R."/>
            <person name="Labutti K."/>
            <person name="Andreopoulos B."/>
            <person name="Lipzen A."/>
            <person name="Chen C."/>
            <person name="Yanf M."/>
            <person name="Daum C."/>
            <person name="Ng V."/>
            <person name="Clum A."/>
            <person name="Ohm R."/>
            <person name="Martin F."/>
            <person name="Silar P."/>
            <person name="Natvig D."/>
            <person name="Lalanne C."/>
            <person name="Gautier V."/>
            <person name="Ament-Velasquez S.L."/>
            <person name="Kruys A."/>
            <person name="Hutchinson M.I."/>
            <person name="Powell A.J."/>
            <person name="Barry K."/>
            <person name="Miller A.N."/>
            <person name="Grigoriev I.V."/>
            <person name="Debuchy R."/>
            <person name="Gladieux P."/>
            <person name="Thoren M.H."/>
            <person name="Johannesson H."/>
        </authorList>
    </citation>
    <scope>NUCLEOTIDE SEQUENCE</scope>
    <source>
        <strain evidence="10">CBS 359.72</strain>
    </source>
</reference>
<dbReference type="GO" id="GO:0008270">
    <property type="term" value="F:zinc ion binding"/>
    <property type="evidence" value="ECO:0007669"/>
    <property type="project" value="UniProtKB-KW"/>
</dbReference>
<keyword evidence="6" id="KW-0539">Nucleus</keyword>
<keyword evidence="5" id="KW-0862">Zinc</keyword>
<evidence type="ECO:0000313" key="10">
    <source>
        <dbReference type="EMBL" id="KAK4244985.1"/>
    </source>
</evidence>
<feature type="compositionally biased region" description="Polar residues" evidence="8">
    <location>
        <begin position="113"/>
        <end position="135"/>
    </location>
</feature>
<feature type="compositionally biased region" description="Basic residues" evidence="8">
    <location>
        <begin position="35"/>
        <end position="44"/>
    </location>
</feature>
<dbReference type="InterPro" id="IPR007219">
    <property type="entry name" value="XnlR_reg_dom"/>
</dbReference>
<feature type="compositionally biased region" description="Low complexity" evidence="8">
    <location>
        <begin position="74"/>
        <end position="91"/>
    </location>
</feature>
<organism evidence="10 11">
    <name type="scientific">Corynascus novoguineensis</name>
    <dbReference type="NCBI Taxonomy" id="1126955"/>
    <lineage>
        <taxon>Eukaryota</taxon>
        <taxon>Fungi</taxon>
        <taxon>Dikarya</taxon>
        <taxon>Ascomycota</taxon>
        <taxon>Pezizomycotina</taxon>
        <taxon>Sordariomycetes</taxon>
        <taxon>Sordariomycetidae</taxon>
        <taxon>Sordariales</taxon>
        <taxon>Chaetomiaceae</taxon>
        <taxon>Corynascus</taxon>
    </lineage>
</organism>
<dbReference type="GO" id="GO:0000978">
    <property type="term" value="F:RNA polymerase II cis-regulatory region sequence-specific DNA binding"/>
    <property type="evidence" value="ECO:0007669"/>
    <property type="project" value="InterPro"/>
</dbReference>
<dbReference type="GO" id="GO:0005634">
    <property type="term" value="C:nucleus"/>
    <property type="evidence" value="ECO:0007669"/>
    <property type="project" value="UniProtKB-SubCell"/>
</dbReference>
<dbReference type="PROSITE" id="PS50157">
    <property type="entry name" value="ZINC_FINGER_C2H2_2"/>
    <property type="match status" value="1"/>
</dbReference>
<dbReference type="SMART" id="SM00355">
    <property type="entry name" value="ZnF_C2H2"/>
    <property type="match status" value="2"/>
</dbReference>
<dbReference type="InterPro" id="IPR013087">
    <property type="entry name" value="Znf_C2H2_type"/>
</dbReference>
<dbReference type="GO" id="GO:0000785">
    <property type="term" value="C:chromatin"/>
    <property type="evidence" value="ECO:0007669"/>
    <property type="project" value="TreeGrafter"/>
</dbReference>
<evidence type="ECO:0000313" key="11">
    <source>
        <dbReference type="Proteomes" id="UP001303647"/>
    </source>
</evidence>
<accession>A0AAN7HK90</accession>
<dbReference type="PANTHER" id="PTHR40626">
    <property type="entry name" value="MIP31509P"/>
    <property type="match status" value="1"/>
</dbReference>
<feature type="compositionally biased region" description="Low complexity" evidence="8">
    <location>
        <begin position="17"/>
        <end position="26"/>
    </location>
</feature>
<evidence type="ECO:0000256" key="5">
    <source>
        <dbReference type="ARBA" id="ARBA00022833"/>
    </source>
</evidence>
<dbReference type="EMBL" id="MU857716">
    <property type="protein sequence ID" value="KAK4244985.1"/>
    <property type="molecule type" value="Genomic_DNA"/>
</dbReference>
<dbReference type="InterPro" id="IPR036236">
    <property type="entry name" value="Znf_C2H2_sf"/>
</dbReference>
<feature type="domain" description="C2H2-type" evidence="9">
    <location>
        <begin position="235"/>
        <end position="262"/>
    </location>
</feature>
<protein>
    <submittedName>
        <fullName evidence="10">Fungal-specific transcription factor domain-containing protein</fullName>
    </submittedName>
</protein>
<proteinExistence type="predicted"/>
<reference evidence="10" key="1">
    <citation type="journal article" date="2023" name="Mol. Phylogenet. Evol.">
        <title>Genome-scale phylogeny and comparative genomics of the fungal order Sordariales.</title>
        <authorList>
            <person name="Hensen N."/>
            <person name="Bonometti L."/>
            <person name="Westerberg I."/>
            <person name="Brannstrom I.O."/>
            <person name="Guillou S."/>
            <person name="Cros-Aarteil S."/>
            <person name="Calhoun S."/>
            <person name="Haridas S."/>
            <person name="Kuo A."/>
            <person name="Mondo S."/>
            <person name="Pangilinan J."/>
            <person name="Riley R."/>
            <person name="LaButti K."/>
            <person name="Andreopoulos B."/>
            <person name="Lipzen A."/>
            <person name="Chen C."/>
            <person name="Yan M."/>
            <person name="Daum C."/>
            <person name="Ng V."/>
            <person name="Clum A."/>
            <person name="Steindorff A."/>
            <person name="Ohm R.A."/>
            <person name="Martin F."/>
            <person name="Silar P."/>
            <person name="Natvig D.O."/>
            <person name="Lalanne C."/>
            <person name="Gautier V."/>
            <person name="Ament-Velasquez S.L."/>
            <person name="Kruys A."/>
            <person name="Hutchinson M.I."/>
            <person name="Powell A.J."/>
            <person name="Barry K."/>
            <person name="Miller A.N."/>
            <person name="Grigoriev I.V."/>
            <person name="Debuchy R."/>
            <person name="Gladieux P."/>
            <person name="Hiltunen Thoren M."/>
            <person name="Johannesson H."/>
        </authorList>
    </citation>
    <scope>NUCLEOTIDE SEQUENCE</scope>
    <source>
        <strain evidence="10">CBS 359.72</strain>
    </source>
</reference>
<evidence type="ECO:0000256" key="2">
    <source>
        <dbReference type="ARBA" id="ARBA00022723"/>
    </source>
</evidence>
<evidence type="ECO:0000256" key="4">
    <source>
        <dbReference type="ARBA" id="ARBA00022771"/>
    </source>
</evidence>
<evidence type="ECO:0000259" key="9">
    <source>
        <dbReference type="PROSITE" id="PS50157"/>
    </source>
</evidence>
<dbReference type="Pfam" id="PF04082">
    <property type="entry name" value="Fungal_trans"/>
    <property type="match status" value="1"/>
</dbReference>
<gene>
    <name evidence="10" type="ORF">C7999DRAFT_43410</name>
</gene>
<feature type="compositionally biased region" description="Low complexity" evidence="8">
    <location>
        <begin position="206"/>
        <end position="222"/>
    </location>
</feature>
<dbReference type="CDD" id="cd12148">
    <property type="entry name" value="fungal_TF_MHR"/>
    <property type="match status" value="1"/>
</dbReference>
<dbReference type="PROSITE" id="PS00028">
    <property type="entry name" value="ZINC_FINGER_C2H2_1"/>
    <property type="match status" value="1"/>
</dbReference>
<comment type="subcellular location">
    <subcellularLocation>
        <location evidence="1">Nucleus</location>
    </subcellularLocation>
</comment>
<dbReference type="SUPFAM" id="SSF57667">
    <property type="entry name" value="beta-beta-alpha zinc fingers"/>
    <property type="match status" value="1"/>
</dbReference>
<evidence type="ECO:0000256" key="3">
    <source>
        <dbReference type="ARBA" id="ARBA00022737"/>
    </source>
</evidence>
<keyword evidence="2" id="KW-0479">Metal-binding</keyword>
<dbReference type="Proteomes" id="UP001303647">
    <property type="component" value="Unassembled WGS sequence"/>
</dbReference>
<comment type="caution">
    <text evidence="10">The sequence shown here is derived from an EMBL/GenBank/DDBJ whole genome shotgun (WGS) entry which is preliminary data.</text>
</comment>
<feature type="region of interest" description="Disordered" evidence="8">
    <location>
        <begin position="203"/>
        <end position="233"/>
    </location>
</feature>
<feature type="region of interest" description="Disordered" evidence="8">
    <location>
        <begin position="370"/>
        <end position="394"/>
    </location>
</feature>
<dbReference type="InterPro" id="IPR051059">
    <property type="entry name" value="VerF-like"/>
</dbReference>
<evidence type="ECO:0000256" key="7">
    <source>
        <dbReference type="PROSITE-ProRule" id="PRU00042"/>
    </source>
</evidence>
<dbReference type="GO" id="GO:0006351">
    <property type="term" value="P:DNA-templated transcription"/>
    <property type="evidence" value="ECO:0007669"/>
    <property type="project" value="InterPro"/>
</dbReference>
<dbReference type="PANTHER" id="PTHR40626:SF12">
    <property type="entry name" value="RFEC"/>
    <property type="match status" value="1"/>
</dbReference>
<sequence length="1015" mass="109814">MEGLANGSANAINTTVAYPSSSAASPHLPPQQHPHPAHQLHHHQVQSSAAPPHTLPPLQPSNPVMQQGPYGSYPHTPRTPATPNTPSSTSTMASYPPPPQQNAGRGNSYPVMGNTTYPQQPYPGATSSMMPQTTTAASHPQPIAPAPPTAGGRAPPVLRPMPAGGVMSQPGMNSPYGQSPLMPQLPDAGDPPTHVVGSQGRRGILPSAPGRPAAPAAGSAQAKNQIPQKDADGKFPCPHCTKTYLHAKHLKRHLLRHTGDRPYMCVLCHDTFSRSDILKRHFIKCSVRRGNPTGASHLSHPQAHVKKNAAAQQKAMGTEGDVNHMNGMGNMPADGMVHPFGIIPASDGMSNVANDQSQLSRSSSINRVADDANRDRRSMTASVMGASTRPSSFEQTYNGSEVANNMTANINPQLANYSMPQNQSGMPMFGGSGSTDWSQMFQAGAHSPYVNTIPPNTGQGQMQTATKPEPNQGSTRVAGIPGDHPVDSSLFPSWGVPSSYPNSYHQLSSKILNFLQSSPAGGSTATSSFLDFYFHADNVRNFLENYTHFHAHVSILHVPTFRAMEAYVGLVAAMCCVGACYSDRIPAANIREIMDLLKAALESSSRMFASLLQVDGSEVGYEWASFGSSKTDLEELQAIMLTQNLFTWHGTPAQRDKAREAFSLIASSARKAGLLRLTTDPSLSSAVHQPDFSAQNFPVSQFSWYSWVEQEKRIRTMYMIFVYDVALGLYFNTGPEFDPFELRLPLPADDAAWDANDINECAEALGLRGPEAAKIRNPDGTRRSSQPEFHQVLKALLDSNYRIQPGSTNLFGKFILIHALISIMRRAQLEGGSAILNRSTTPIPAQAWFVGTQGSPANSGRATPVDLGANLLDMQTVKALMTALDKFKSNWDHDMATQFPPSLAVNPRRYGFTRDAIHFYWLATYLLKSTRTTDLQMAPDQRFAYVIHLLKSVKQWVLTDGATRGEELGSVGDIDASYGVKDVTLDMTQLFRPLPPVGKSPGFAAAQTGSMQNQQ</sequence>
<evidence type="ECO:0000256" key="6">
    <source>
        <dbReference type="ARBA" id="ARBA00023242"/>
    </source>
</evidence>
<keyword evidence="4 7" id="KW-0863">Zinc-finger</keyword>